<dbReference type="Proteomes" id="UP001595904">
    <property type="component" value="Unassembled WGS sequence"/>
</dbReference>
<keyword evidence="17" id="KW-0675">Receptor</keyword>
<evidence type="ECO:0000256" key="12">
    <source>
        <dbReference type="RuleBase" id="RU003357"/>
    </source>
</evidence>
<evidence type="ECO:0000313" key="18">
    <source>
        <dbReference type="Proteomes" id="UP001595904"/>
    </source>
</evidence>
<feature type="region of interest" description="Disordered" evidence="13">
    <location>
        <begin position="23"/>
        <end position="43"/>
    </location>
</feature>
<evidence type="ECO:0000313" key="17">
    <source>
        <dbReference type="EMBL" id="MFC4311752.1"/>
    </source>
</evidence>
<name>A0ABV8SWA5_9GAMM</name>
<dbReference type="RefSeq" id="WP_380600570.1">
    <property type="nucleotide sequence ID" value="NZ_JBHSDU010000010.1"/>
</dbReference>
<reference evidence="18" key="1">
    <citation type="journal article" date="2019" name="Int. J. Syst. Evol. Microbiol.">
        <title>The Global Catalogue of Microorganisms (GCM) 10K type strain sequencing project: providing services to taxonomists for standard genome sequencing and annotation.</title>
        <authorList>
            <consortium name="The Broad Institute Genomics Platform"/>
            <consortium name="The Broad Institute Genome Sequencing Center for Infectious Disease"/>
            <person name="Wu L."/>
            <person name="Ma J."/>
        </authorList>
    </citation>
    <scope>NUCLEOTIDE SEQUENCE [LARGE SCALE GENOMIC DNA]</scope>
    <source>
        <strain evidence="18">CGMCC 1.10759</strain>
    </source>
</reference>
<gene>
    <name evidence="17" type="ORF">ACFPN2_21895</name>
</gene>
<dbReference type="PROSITE" id="PS52016">
    <property type="entry name" value="TONB_DEPENDENT_REC_3"/>
    <property type="match status" value="1"/>
</dbReference>
<feature type="domain" description="TonB-dependent receptor-like beta-barrel" evidence="15">
    <location>
        <begin position="272"/>
        <end position="682"/>
    </location>
</feature>
<evidence type="ECO:0000256" key="3">
    <source>
        <dbReference type="ARBA" id="ARBA00022452"/>
    </source>
</evidence>
<comment type="caution">
    <text evidence="17">The sequence shown here is derived from an EMBL/GenBank/DDBJ whole genome shotgun (WGS) entry which is preliminary data.</text>
</comment>
<evidence type="ECO:0000259" key="15">
    <source>
        <dbReference type="Pfam" id="PF00593"/>
    </source>
</evidence>
<dbReference type="InterPro" id="IPR000531">
    <property type="entry name" value="Beta-barrel_TonB"/>
</dbReference>
<evidence type="ECO:0000256" key="5">
    <source>
        <dbReference type="ARBA" id="ARBA00022692"/>
    </source>
</evidence>
<keyword evidence="10 11" id="KW-0998">Cell outer membrane</keyword>
<feature type="domain" description="TonB-dependent receptor plug" evidence="16">
    <location>
        <begin position="64"/>
        <end position="163"/>
    </location>
</feature>
<keyword evidence="9 11" id="KW-0472">Membrane</keyword>
<evidence type="ECO:0000256" key="6">
    <source>
        <dbReference type="ARBA" id="ARBA00023004"/>
    </source>
</evidence>
<evidence type="ECO:0000256" key="4">
    <source>
        <dbReference type="ARBA" id="ARBA00022496"/>
    </source>
</evidence>
<evidence type="ECO:0000256" key="2">
    <source>
        <dbReference type="ARBA" id="ARBA00022448"/>
    </source>
</evidence>
<dbReference type="PANTHER" id="PTHR32552">
    <property type="entry name" value="FERRICHROME IRON RECEPTOR-RELATED"/>
    <property type="match status" value="1"/>
</dbReference>
<dbReference type="CDD" id="cd01347">
    <property type="entry name" value="ligand_gated_channel"/>
    <property type="match status" value="1"/>
</dbReference>
<evidence type="ECO:0000256" key="14">
    <source>
        <dbReference type="SAM" id="SignalP"/>
    </source>
</evidence>
<evidence type="ECO:0000256" key="13">
    <source>
        <dbReference type="SAM" id="MobiDB-lite"/>
    </source>
</evidence>
<keyword evidence="18" id="KW-1185">Reference proteome</keyword>
<dbReference type="InterPro" id="IPR036942">
    <property type="entry name" value="Beta-barrel_TonB_sf"/>
</dbReference>
<evidence type="ECO:0000256" key="7">
    <source>
        <dbReference type="ARBA" id="ARBA00023065"/>
    </source>
</evidence>
<keyword evidence="7" id="KW-0406">Ion transport</keyword>
<evidence type="ECO:0000256" key="11">
    <source>
        <dbReference type="PROSITE-ProRule" id="PRU01360"/>
    </source>
</evidence>
<sequence>MKTCIKTILLMGTIAPLPGMASAQAVEPAEQDERVTSPPASAVTEDGGTLTEVVVTARKRSERLNEIPATIDVFSASDLAPVGNFTLNDLSSKLPNFFIASPRATRISVTMRGLGVPGVGLYIDGVYQPNDVAFSIPLFDVERVEVLKGPQGTLYGRNAYSGAISYVTRAPTNVFEGEVNAELGNGDTQRGSATVAGPIVEDLITARVSGSMQRRSGFRNFSDGSDADRDDFDAFSGRVTITPTNSLTADLKYTYVDKLGPSFLYHQVTDIDDKHGQLRVTPRFGAATGALAGSRQQSRVRSDAYSGRLTYAADAFELTSTSALTKIQFSDTFDIDTIPSDFFAARGVSALHDFSQEVRALSAGEGPFKWLVGGYYNRGKVGDCGECGNTLGGAVVGGGSLFQKAASVHYEAYAAFTDLEYRLTDHVVIGGGARYDEIEQELRPAGGVSADATFHGFQPKLTARYQFDPDTQVYGTISKGFTQGGFNAPLVGTGSALATFPNQELWSYETGFKTNFDDRRGNVSVALFYIDAESFNAAATVPTPLGPRVAIVNVGKVESYGLEVDTSYRVTPELMLEVSGGYNPVEPTVLSPNTAPGIGNVGEQFQRAPEWSYRAAATYTQPLSNTLSLEFNGALNAVGPTRFCGEAAVFGPCPVRDTYYLVDASSTLVWSRYRVSLFARNLFNTTYVSDYLAQSALAQFGGPAAGSVYGDPRYWGVRVNAQF</sequence>
<accession>A0ABV8SWA5</accession>
<evidence type="ECO:0000256" key="10">
    <source>
        <dbReference type="ARBA" id="ARBA00023237"/>
    </source>
</evidence>
<organism evidence="17 18">
    <name type="scientific">Steroidobacter flavus</name>
    <dbReference type="NCBI Taxonomy" id="1842136"/>
    <lineage>
        <taxon>Bacteria</taxon>
        <taxon>Pseudomonadati</taxon>
        <taxon>Pseudomonadota</taxon>
        <taxon>Gammaproteobacteria</taxon>
        <taxon>Steroidobacterales</taxon>
        <taxon>Steroidobacteraceae</taxon>
        <taxon>Steroidobacter</taxon>
    </lineage>
</organism>
<keyword evidence="8 12" id="KW-0798">TonB box</keyword>
<dbReference type="PANTHER" id="PTHR32552:SF81">
    <property type="entry name" value="TONB-DEPENDENT OUTER MEMBRANE RECEPTOR"/>
    <property type="match status" value="1"/>
</dbReference>
<dbReference type="Gene3D" id="2.40.170.20">
    <property type="entry name" value="TonB-dependent receptor, beta-barrel domain"/>
    <property type="match status" value="1"/>
</dbReference>
<keyword evidence="5 11" id="KW-0812">Transmembrane</keyword>
<evidence type="ECO:0000256" key="9">
    <source>
        <dbReference type="ARBA" id="ARBA00023136"/>
    </source>
</evidence>
<feature type="signal peptide" evidence="14">
    <location>
        <begin position="1"/>
        <end position="25"/>
    </location>
</feature>
<keyword evidence="14" id="KW-0732">Signal</keyword>
<comment type="similarity">
    <text evidence="11 12">Belongs to the TonB-dependent receptor family.</text>
</comment>
<proteinExistence type="inferred from homology"/>
<dbReference type="InterPro" id="IPR012910">
    <property type="entry name" value="Plug_dom"/>
</dbReference>
<keyword evidence="3 11" id="KW-1134">Transmembrane beta strand</keyword>
<keyword evidence="2 11" id="KW-0813">Transport</keyword>
<dbReference type="SUPFAM" id="SSF56935">
    <property type="entry name" value="Porins"/>
    <property type="match status" value="1"/>
</dbReference>
<feature type="chain" id="PRO_5046871002" evidence="14">
    <location>
        <begin position="26"/>
        <end position="723"/>
    </location>
</feature>
<evidence type="ECO:0000256" key="1">
    <source>
        <dbReference type="ARBA" id="ARBA00004571"/>
    </source>
</evidence>
<dbReference type="Pfam" id="PF00593">
    <property type="entry name" value="TonB_dep_Rec_b-barrel"/>
    <property type="match status" value="1"/>
</dbReference>
<dbReference type="EMBL" id="JBHSDU010000010">
    <property type="protein sequence ID" value="MFC4311752.1"/>
    <property type="molecule type" value="Genomic_DNA"/>
</dbReference>
<protein>
    <submittedName>
        <fullName evidence="17">TonB-dependent receptor</fullName>
    </submittedName>
</protein>
<dbReference type="Pfam" id="PF07715">
    <property type="entry name" value="Plug"/>
    <property type="match status" value="1"/>
</dbReference>
<keyword evidence="6" id="KW-0408">Iron</keyword>
<dbReference type="InterPro" id="IPR039426">
    <property type="entry name" value="TonB-dep_rcpt-like"/>
</dbReference>
<evidence type="ECO:0000259" key="16">
    <source>
        <dbReference type="Pfam" id="PF07715"/>
    </source>
</evidence>
<evidence type="ECO:0000256" key="8">
    <source>
        <dbReference type="ARBA" id="ARBA00023077"/>
    </source>
</evidence>
<comment type="subcellular location">
    <subcellularLocation>
        <location evidence="1 11">Cell outer membrane</location>
        <topology evidence="1 11">Multi-pass membrane protein</topology>
    </subcellularLocation>
</comment>
<keyword evidence="4" id="KW-0410">Iron transport</keyword>